<name>A0ABP8DC42_9ACTN</name>
<dbReference type="EMBL" id="BAABAT010000013">
    <property type="protein sequence ID" value="GAA4252322.1"/>
    <property type="molecule type" value="Genomic_DNA"/>
</dbReference>
<reference evidence="6" key="1">
    <citation type="journal article" date="2019" name="Int. J. Syst. Evol. Microbiol.">
        <title>The Global Catalogue of Microorganisms (GCM) 10K type strain sequencing project: providing services to taxonomists for standard genome sequencing and annotation.</title>
        <authorList>
            <consortium name="The Broad Institute Genomics Platform"/>
            <consortium name="The Broad Institute Genome Sequencing Center for Infectious Disease"/>
            <person name="Wu L."/>
            <person name="Ma J."/>
        </authorList>
    </citation>
    <scope>NUCLEOTIDE SEQUENCE [LARGE SCALE GENOMIC DNA]</scope>
    <source>
        <strain evidence="6">JCM 17441</strain>
    </source>
</reference>
<dbReference type="PROSITE" id="PS51257">
    <property type="entry name" value="PROKAR_LIPOPROTEIN"/>
    <property type="match status" value="1"/>
</dbReference>
<gene>
    <name evidence="5" type="ORF">GCM10022255_048350</name>
</gene>
<protein>
    <submittedName>
        <fullName evidence="5">Zinc ABC transporter substrate-binding protein</fullName>
    </submittedName>
</protein>
<accession>A0ABP8DC42</accession>
<keyword evidence="6" id="KW-1185">Reference proteome</keyword>
<dbReference type="PANTHER" id="PTHR42953">
    <property type="entry name" value="HIGH-AFFINITY ZINC UPTAKE SYSTEM PROTEIN ZNUA-RELATED"/>
    <property type="match status" value="1"/>
</dbReference>
<dbReference type="RefSeq" id="WP_345129413.1">
    <property type="nucleotide sequence ID" value="NZ_BAABAT010000013.1"/>
</dbReference>
<evidence type="ECO:0000256" key="3">
    <source>
        <dbReference type="ARBA" id="ARBA00022729"/>
    </source>
</evidence>
<keyword evidence="3 4" id="KW-0732">Signal</keyword>
<dbReference type="InterPro" id="IPR050492">
    <property type="entry name" value="Bact_metal-bind_prot9"/>
</dbReference>
<proteinExistence type="inferred from homology"/>
<keyword evidence="2" id="KW-0813">Transport</keyword>
<organism evidence="5 6">
    <name type="scientific">Dactylosporangium darangshiense</name>
    <dbReference type="NCBI Taxonomy" id="579108"/>
    <lineage>
        <taxon>Bacteria</taxon>
        <taxon>Bacillati</taxon>
        <taxon>Actinomycetota</taxon>
        <taxon>Actinomycetes</taxon>
        <taxon>Micromonosporales</taxon>
        <taxon>Micromonosporaceae</taxon>
        <taxon>Dactylosporangium</taxon>
    </lineage>
</organism>
<evidence type="ECO:0000313" key="6">
    <source>
        <dbReference type="Proteomes" id="UP001500620"/>
    </source>
</evidence>
<dbReference type="SUPFAM" id="SSF53807">
    <property type="entry name" value="Helical backbone' metal receptor"/>
    <property type="match status" value="1"/>
</dbReference>
<comment type="caution">
    <text evidence="5">The sequence shown here is derived from an EMBL/GenBank/DDBJ whole genome shotgun (WGS) entry which is preliminary data.</text>
</comment>
<feature type="signal peptide" evidence="4">
    <location>
        <begin position="1"/>
        <end position="25"/>
    </location>
</feature>
<dbReference type="PANTHER" id="PTHR42953:SF3">
    <property type="entry name" value="HIGH-AFFINITY ZINC UPTAKE SYSTEM PROTEIN ZNUA"/>
    <property type="match status" value="1"/>
</dbReference>
<comment type="similarity">
    <text evidence="1">Belongs to the bacterial solute-binding protein 9 family.</text>
</comment>
<evidence type="ECO:0000256" key="2">
    <source>
        <dbReference type="ARBA" id="ARBA00022448"/>
    </source>
</evidence>
<dbReference type="Pfam" id="PF01297">
    <property type="entry name" value="ZnuA"/>
    <property type="match status" value="1"/>
</dbReference>
<evidence type="ECO:0000256" key="1">
    <source>
        <dbReference type="ARBA" id="ARBA00011028"/>
    </source>
</evidence>
<dbReference type="Proteomes" id="UP001500620">
    <property type="component" value="Unassembled WGS sequence"/>
</dbReference>
<evidence type="ECO:0000313" key="5">
    <source>
        <dbReference type="EMBL" id="GAA4252322.1"/>
    </source>
</evidence>
<feature type="chain" id="PRO_5046689059" evidence="4">
    <location>
        <begin position="26"/>
        <end position="284"/>
    </location>
</feature>
<dbReference type="InterPro" id="IPR006127">
    <property type="entry name" value="ZnuA-like"/>
</dbReference>
<dbReference type="Gene3D" id="3.40.50.1980">
    <property type="entry name" value="Nitrogenase molybdenum iron protein domain"/>
    <property type="match status" value="2"/>
</dbReference>
<evidence type="ECO:0000256" key="4">
    <source>
        <dbReference type="SAM" id="SignalP"/>
    </source>
</evidence>
<sequence length="284" mass="30132">MRATVAALLLVGALALAGCAGPAQPDDGLVHVVAGFYPLQFVSEQVGGDRVAVDNLTRAGAEPHDLELRPSQLAGLEDADLVVYLRGFQPAVDEAVDLQRRGKTFDVGGVEALRDADPHVWLDPVRLAAIAGGLADRLAAVDPADAGAIRERAARLDGQLRDLDGEYRAGLADCARREVVTSHEAFGYLAARYDLAQVSVTGLNPDEEPGPQQVRDVAKLAKERGVTTIFFESLVSPKLSQTVAREIGAKAAVLDPIEGVEDGETYFTVMRSNLAALRDALGCR</sequence>